<accession>A0A3A9WG44</accession>
<dbReference type="Proteomes" id="UP000275024">
    <property type="component" value="Unassembled WGS sequence"/>
</dbReference>
<dbReference type="RefSeq" id="WP_120695274.1">
    <property type="nucleotide sequence ID" value="NZ_RBDX01000003.1"/>
</dbReference>
<evidence type="ECO:0000313" key="2">
    <source>
        <dbReference type="EMBL" id="RKN11592.1"/>
    </source>
</evidence>
<dbReference type="OrthoDB" id="3459848at2"/>
<evidence type="ECO:0000259" key="1">
    <source>
        <dbReference type="PROSITE" id="PS50943"/>
    </source>
</evidence>
<dbReference type="PROSITE" id="PS50943">
    <property type="entry name" value="HTH_CROC1"/>
    <property type="match status" value="1"/>
</dbReference>
<name>A0A3A9WG44_9ACTN</name>
<organism evidence="2 5">
    <name type="scientific">Streptomyces radicis</name>
    <dbReference type="NCBI Taxonomy" id="1750517"/>
    <lineage>
        <taxon>Bacteria</taxon>
        <taxon>Bacillati</taxon>
        <taxon>Actinomycetota</taxon>
        <taxon>Actinomycetes</taxon>
        <taxon>Kitasatosporales</taxon>
        <taxon>Streptomycetaceae</taxon>
        <taxon>Streptomyces</taxon>
    </lineage>
</organism>
<dbReference type="EMBL" id="RBDY01000002">
    <property type="protein sequence ID" value="RKN26389.1"/>
    <property type="molecule type" value="Genomic_DNA"/>
</dbReference>
<dbReference type="InterPro" id="IPR001387">
    <property type="entry name" value="Cro/C1-type_HTH"/>
</dbReference>
<dbReference type="EMBL" id="RBDX01000003">
    <property type="protein sequence ID" value="RKN11592.1"/>
    <property type="molecule type" value="Genomic_DNA"/>
</dbReference>
<dbReference type="Gene3D" id="1.10.260.40">
    <property type="entry name" value="lambda repressor-like DNA-binding domains"/>
    <property type="match status" value="1"/>
</dbReference>
<feature type="domain" description="HTH cro/C1-type" evidence="1">
    <location>
        <begin position="21"/>
        <end position="65"/>
    </location>
</feature>
<gene>
    <name evidence="3" type="ORF">D7318_03010</name>
    <name evidence="2" type="ORF">D7319_06650</name>
</gene>
<dbReference type="CDD" id="cd00093">
    <property type="entry name" value="HTH_XRE"/>
    <property type="match status" value="1"/>
</dbReference>
<dbReference type="Pfam" id="PF01381">
    <property type="entry name" value="HTH_3"/>
    <property type="match status" value="1"/>
</dbReference>
<dbReference type="AlphaFoldDB" id="A0A3A9WG44"/>
<proteinExistence type="predicted"/>
<comment type="caution">
    <text evidence="2">The sequence shown here is derived from an EMBL/GenBank/DDBJ whole genome shotgun (WGS) entry which is preliminary data.</text>
</comment>
<evidence type="ECO:0000313" key="4">
    <source>
        <dbReference type="Proteomes" id="UP000268652"/>
    </source>
</evidence>
<dbReference type="InterPro" id="IPR010982">
    <property type="entry name" value="Lambda_DNA-bd_dom_sf"/>
</dbReference>
<keyword evidence="4" id="KW-1185">Reference proteome</keyword>
<dbReference type="GO" id="GO:0003677">
    <property type="term" value="F:DNA binding"/>
    <property type="evidence" value="ECO:0007669"/>
    <property type="project" value="InterPro"/>
</dbReference>
<dbReference type="Proteomes" id="UP000268652">
    <property type="component" value="Unassembled WGS sequence"/>
</dbReference>
<evidence type="ECO:0000313" key="5">
    <source>
        <dbReference type="Proteomes" id="UP000275024"/>
    </source>
</evidence>
<protein>
    <submittedName>
        <fullName evidence="2">XRE family transcriptional regulator</fullName>
    </submittedName>
</protein>
<dbReference type="SUPFAM" id="SSF47413">
    <property type="entry name" value="lambda repressor-like DNA-binding domains"/>
    <property type="match status" value="1"/>
</dbReference>
<reference evidence="4 5" key="1">
    <citation type="submission" date="2018-09" db="EMBL/GenBank/DDBJ databases">
        <title>Streptomyces sp. nov. DS1-2, an endophytic actinomycete isolated from roots of Dendrobium scabrilingue.</title>
        <authorList>
            <person name="Kuncharoen N."/>
            <person name="Kudo T."/>
            <person name="Ohkuma M."/>
            <person name="Yuki M."/>
            <person name="Tanasupawat S."/>
        </authorList>
    </citation>
    <scope>NUCLEOTIDE SEQUENCE [LARGE SCALE GENOMIC DNA]</scope>
    <source>
        <strain evidence="2 5">AZ1-7</strain>
        <strain evidence="3 4">DS1-2</strain>
    </source>
</reference>
<sequence>MPQWSDYTNGQRIKILRGREITQPQLAERCGLSVVTIQKAEQDKVLSLTTLLRIAGALGVDTSVILGQQAPRRAMSMDDRAMLRELSRAVHDSWVGLLPRTVAAPSADELRAAVDACWARYWEGHYAEAGAIVAPLLEAATAHRHEQPHDRQATAWGLISDAHRLAAYVANLMGARDLAYAAIGHAQEAAESAADNMRHALVTSGRAWVYLRDSRLKAALDLAEKSAVDIEPRFSRATPGELVAYGSHVNFAAVVAARLEKKERAKEFLSQSHAAGARLGEEIAAHGTRWGPVSATTQAVGVNVGLGRIGKALALADDIKDVSALSPAAQNRYSMDLALAQAHARQWDASLDTLEETLTKAPEWSRHQVLPGVIVEKVGRASTARLRRVSKLLGVSNPVTGGFDTATEKSAL</sequence>
<dbReference type="SMART" id="SM00530">
    <property type="entry name" value="HTH_XRE"/>
    <property type="match status" value="1"/>
</dbReference>
<evidence type="ECO:0000313" key="3">
    <source>
        <dbReference type="EMBL" id="RKN26389.1"/>
    </source>
</evidence>